<dbReference type="SMART" id="SM01236">
    <property type="entry name" value="Haem_oxygenase_2"/>
    <property type="match status" value="1"/>
</dbReference>
<accession>A0ABN5YKX2</accession>
<dbReference type="SUPFAM" id="SSF48613">
    <property type="entry name" value="Heme oxygenase-like"/>
    <property type="match status" value="1"/>
</dbReference>
<name>A0ABN5YKX2_9MYCO</name>
<proteinExistence type="predicted"/>
<evidence type="ECO:0000313" key="2">
    <source>
        <dbReference type="Proteomes" id="UP000465609"/>
    </source>
</evidence>
<evidence type="ECO:0000313" key="1">
    <source>
        <dbReference type="EMBL" id="BBX82336.1"/>
    </source>
</evidence>
<dbReference type="EMBL" id="AP022577">
    <property type="protein sequence ID" value="BBX82336.1"/>
    <property type="molecule type" value="Genomic_DNA"/>
</dbReference>
<dbReference type="Gene3D" id="1.20.910.10">
    <property type="entry name" value="Heme oxygenase-like"/>
    <property type="match status" value="1"/>
</dbReference>
<evidence type="ECO:0008006" key="3">
    <source>
        <dbReference type="Google" id="ProtNLM"/>
    </source>
</evidence>
<reference evidence="1 2" key="1">
    <citation type="journal article" date="2019" name="Emerg. Microbes Infect.">
        <title>Comprehensive subspecies identification of 175 nontuberculous mycobacteria species based on 7547 genomic profiles.</title>
        <authorList>
            <person name="Matsumoto Y."/>
            <person name="Kinjo T."/>
            <person name="Motooka D."/>
            <person name="Nabeya D."/>
            <person name="Jung N."/>
            <person name="Uechi K."/>
            <person name="Horii T."/>
            <person name="Iida T."/>
            <person name="Fujita J."/>
            <person name="Nakamura S."/>
        </authorList>
    </citation>
    <scope>NUCLEOTIDE SEQUENCE [LARGE SCALE GENOMIC DNA]</scope>
    <source>
        <strain evidence="1 2">JCM 15296</strain>
    </source>
</reference>
<dbReference type="InterPro" id="IPR016084">
    <property type="entry name" value="Haem_Oase-like_multi-hlx"/>
</dbReference>
<protein>
    <recommendedName>
        <fullName evidence="3">Iron-containing redox enzyme family protein</fullName>
    </recommendedName>
</protein>
<keyword evidence="2" id="KW-1185">Reference proteome</keyword>
<dbReference type="Pfam" id="PF14518">
    <property type="entry name" value="Haem_oxygenas_2"/>
    <property type="match status" value="1"/>
</dbReference>
<sequence>MVIELLGERLPSAYLARIQLPLGDVDPFGLDLQLALYVCYELHYRGFAGTDEKWEWNPALLDVRHRIEERFLAGVRLLVGDIPLDASAQDELDRCESAPVDRTSLSVYLRDRATWSQMQEYFAHRSLYHLKEADPQSWIIPRLTGRAKAAFVAVEYDEYGGGGGYRTMHQRLFADLLGAAGMCDKYLHYLGNATGATLAVVNLMSMFGLHRHLRGAAVGHFAATELTSSPASQRIVKGLNRLGAPQACVEFYREHVEADAVHEQVVRKDVVADLLTREPDLDRDVVFGIRAFDAVEGMLATHLLSSWAAGCSSLRNWP</sequence>
<organism evidence="1 2">
    <name type="scientific">Mycolicibacterium aubagnense</name>
    <dbReference type="NCBI Taxonomy" id="319707"/>
    <lineage>
        <taxon>Bacteria</taxon>
        <taxon>Bacillati</taxon>
        <taxon>Actinomycetota</taxon>
        <taxon>Actinomycetes</taxon>
        <taxon>Mycobacteriales</taxon>
        <taxon>Mycobacteriaceae</taxon>
        <taxon>Mycolicibacterium</taxon>
    </lineage>
</organism>
<gene>
    <name evidence="1" type="ORF">MAUB_02090</name>
</gene>
<dbReference type="Proteomes" id="UP000465609">
    <property type="component" value="Chromosome"/>
</dbReference>